<dbReference type="Proteomes" id="UP001055439">
    <property type="component" value="Chromosome 8"/>
</dbReference>
<proteinExistence type="predicted"/>
<protein>
    <submittedName>
        <fullName evidence="2">Uncharacterized protein</fullName>
    </submittedName>
</protein>
<keyword evidence="3" id="KW-1185">Reference proteome</keyword>
<dbReference type="EMBL" id="CP097510">
    <property type="protein sequence ID" value="URE28372.1"/>
    <property type="molecule type" value="Genomic_DNA"/>
</dbReference>
<evidence type="ECO:0000256" key="1">
    <source>
        <dbReference type="SAM" id="MobiDB-lite"/>
    </source>
</evidence>
<feature type="region of interest" description="Disordered" evidence="1">
    <location>
        <begin position="1"/>
        <end position="22"/>
    </location>
</feature>
<evidence type="ECO:0000313" key="3">
    <source>
        <dbReference type="Proteomes" id="UP001055439"/>
    </source>
</evidence>
<sequence>MLRGQSSGRTKRPTGGGSGADECVYRDLIKRGEEDPTKMSPCRWSVPFVSCTNGQWREGFSGSIM</sequence>
<dbReference type="AlphaFoldDB" id="A0A9E7KQW7"/>
<reference evidence="2" key="1">
    <citation type="submission" date="2022-05" db="EMBL/GenBank/DDBJ databases">
        <title>The Musa troglodytarum L. genome provides insights into the mechanism of non-climacteric behaviour and enrichment of carotenoids.</title>
        <authorList>
            <person name="Wang J."/>
        </authorList>
    </citation>
    <scope>NUCLEOTIDE SEQUENCE</scope>
    <source>
        <tissue evidence="2">Leaf</tissue>
    </source>
</reference>
<evidence type="ECO:0000313" key="2">
    <source>
        <dbReference type="EMBL" id="URE28372.1"/>
    </source>
</evidence>
<organism evidence="2 3">
    <name type="scientific">Musa troglodytarum</name>
    <name type="common">fe'i banana</name>
    <dbReference type="NCBI Taxonomy" id="320322"/>
    <lineage>
        <taxon>Eukaryota</taxon>
        <taxon>Viridiplantae</taxon>
        <taxon>Streptophyta</taxon>
        <taxon>Embryophyta</taxon>
        <taxon>Tracheophyta</taxon>
        <taxon>Spermatophyta</taxon>
        <taxon>Magnoliopsida</taxon>
        <taxon>Liliopsida</taxon>
        <taxon>Zingiberales</taxon>
        <taxon>Musaceae</taxon>
        <taxon>Musa</taxon>
    </lineage>
</organism>
<gene>
    <name evidence="2" type="ORF">MUK42_35871</name>
</gene>
<name>A0A9E7KQW7_9LILI</name>
<accession>A0A9E7KQW7</accession>